<organism evidence="2 3">
    <name type="scientific">Rotaria socialis</name>
    <dbReference type="NCBI Taxonomy" id="392032"/>
    <lineage>
        <taxon>Eukaryota</taxon>
        <taxon>Metazoa</taxon>
        <taxon>Spiralia</taxon>
        <taxon>Gnathifera</taxon>
        <taxon>Rotifera</taxon>
        <taxon>Eurotatoria</taxon>
        <taxon>Bdelloidea</taxon>
        <taxon>Philodinida</taxon>
        <taxon>Philodinidae</taxon>
        <taxon>Rotaria</taxon>
    </lineage>
</organism>
<reference evidence="2" key="1">
    <citation type="submission" date="2021-02" db="EMBL/GenBank/DDBJ databases">
        <authorList>
            <person name="Nowell W R."/>
        </authorList>
    </citation>
    <scope>NUCLEOTIDE SEQUENCE</scope>
</reference>
<evidence type="ECO:0000256" key="1">
    <source>
        <dbReference type="SAM" id="MobiDB-lite"/>
    </source>
</evidence>
<evidence type="ECO:0000313" key="3">
    <source>
        <dbReference type="Proteomes" id="UP000663848"/>
    </source>
</evidence>
<feature type="region of interest" description="Disordered" evidence="1">
    <location>
        <begin position="25"/>
        <end position="103"/>
    </location>
</feature>
<sequence length="103" mass="11209">TTTTNQRPSSLLPKRFNVRAWLRDRKTQVKISSKEPVASSSPSTSSRSKSPSLPTTPSQKSISSVSTKSSTTVPLVQPSAPPNISLRRKLGSIPVPKRQQTVR</sequence>
<dbReference type="Proteomes" id="UP000663848">
    <property type="component" value="Unassembled WGS sequence"/>
</dbReference>
<accession>A0A822AUX2</accession>
<feature type="compositionally biased region" description="Low complexity" evidence="1">
    <location>
        <begin position="34"/>
        <end position="74"/>
    </location>
</feature>
<protein>
    <submittedName>
        <fullName evidence="2">Uncharacterized protein</fullName>
    </submittedName>
</protein>
<dbReference type="EMBL" id="CAJOBR010034018">
    <property type="protein sequence ID" value="CAF5005432.1"/>
    <property type="molecule type" value="Genomic_DNA"/>
</dbReference>
<dbReference type="AlphaFoldDB" id="A0A822AUX2"/>
<comment type="caution">
    <text evidence="2">The sequence shown here is derived from an EMBL/GenBank/DDBJ whole genome shotgun (WGS) entry which is preliminary data.</text>
</comment>
<feature type="non-terminal residue" evidence="2">
    <location>
        <position position="1"/>
    </location>
</feature>
<proteinExistence type="predicted"/>
<name>A0A822AUX2_9BILA</name>
<evidence type="ECO:0000313" key="2">
    <source>
        <dbReference type="EMBL" id="CAF5005432.1"/>
    </source>
</evidence>
<gene>
    <name evidence="2" type="ORF">QYT958_LOCUS38569</name>
</gene>